<dbReference type="PANTHER" id="PTHR13163">
    <property type="entry name" value="SPINAL CORD EXPRESSION PROTEIN 4"/>
    <property type="match status" value="1"/>
</dbReference>
<evidence type="ECO:0000313" key="7">
    <source>
        <dbReference type="Ensembl" id="ENSPMRP00000017198.1"/>
    </source>
</evidence>
<reference evidence="7" key="3">
    <citation type="submission" date="2025-09" db="UniProtKB">
        <authorList>
            <consortium name="Ensembl"/>
        </authorList>
    </citation>
    <scope>IDENTIFICATION</scope>
</reference>
<sequence>ASEIQNIFFPCFPPPKTRCKSQFVQFADAFPLKEFGYKPEPIQYLETVGWIELSAGLLMAFGPQLLQEISNFVLTIVMIGKSYAGVGYFPSASSLVPLIYTLMFYLVTNNKHDSIQSCPTSAHDKV</sequence>
<dbReference type="Ensembl" id="ENSPMRT00000018315.1">
    <property type="protein sequence ID" value="ENSPMRP00000017198.1"/>
    <property type="gene ID" value="ENSPMRG00000011405.1"/>
</dbReference>
<dbReference type="AlphaFoldDB" id="A0A670IYG4"/>
<evidence type="ECO:0000256" key="6">
    <source>
        <dbReference type="SAM" id="Phobius"/>
    </source>
</evidence>
<evidence type="ECO:0000256" key="5">
    <source>
        <dbReference type="ARBA" id="ARBA00023136"/>
    </source>
</evidence>
<evidence type="ECO:0000256" key="1">
    <source>
        <dbReference type="ARBA" id="ARBA00004141"/>
    </source>
</evidence>
<keyword evidence="5 6" id="KW-0472">Membrane</keyword>
<dbReference type="GO" id="GO:0016020">
    <property type="term" value="C:membrane"/>
    <property type="evidence" value="ECO:0007669"/>
    <property type="project" value="UniProtKB-SubCell"/>
</dbReference>
<protein>
    <recommendedName>
        <fullName evidence="9">Transmembrane protein 35B</fullName>
    </recommendedName>
</protein>
<dbReference type="PANTHER" id="PTHR13163:SF2">
    <property type="entry name" value="TRANSMEMBRANE PROTEIN 35B"/>
    <property type="match status" value="1"/>
</dbReference>
<accession>A0A670IYG4</accession>
<reference evidence="7" key="2">
    <citation type="submission" date="2025-08" db="UniProtKB">
        <authorList>
            <consortium name="Ensembl"/>
        </authorList>
    </citation>
    <scope>IDENTIFICATION</scope>
</reference>
<reference evidence="7 8" key="1">
    <citation type="journal article" date="2019" name="Proc. Natl. Acad. Sci. U.S.A.">
        <title>Regulatory changes in pterin and carotenoid genes underlie balanced color polymorphisms in the wall lizard.</title>
        <authorList>
            <person name="Andrade P."/>
            <person name="Pinho C."/>
            <person name="Perez I de Lanuza G."/>
            <person name="Afonso S."/>
            <person name="Brejcha J."/>
            <person name="Rubin C.J."/>
            <person name="Wallerman O."/>
            <person name="Pereira P."/>
            <person name="Sabatino S.J."/>
            <person name="Bellati A."/>
            <person name="Pellitteri-Rosa D."/>
            <person name="Bosakova Z."/>
            <person name="Bunikis I."/>
            <person name="Carretero M.A."/>
            <person name="Feiner N."/>
            <person name="Marsik P."/>
            <person name="Pauperio F."/>
            <person name="Salvi D."/>
            <person name="Soler L."/>
            <person name="While G.M."/>
            <person name="Uller T."/>
            <person name="Font E."/>
            <person name="Andersson L."/>
            <person name="Carneiro M."/>
        </authorList>
    </citation>
    <scope>NUCLEOTIDE SEQUENCE</scope>
</reference>
<name>A0A670IYG4_PODMU</name>
<dbReference type="Proteomes" id="UP000472272">
    <property type="component" value="Chromosome 8"/>
</dbReference>
<keyword evidence="3 6" id="KW-0812">Transmembrane</keyword>
<evidence type="ECO:0000256" key="4">
    <source>
        <dbReference type="ARBA" id="ARBA00022989"/>
    </source>
</evidence>
<comment type="similarity">
    <text evidence="2">Belongs to the DoxX family.</text>
</comment>
<evidence type="ECO:0008006" key="9">
    <source>
        <dbReference type="Google" id="ProtNLM"/>
    </source>
</evidence>
<evidence type="ECO:0000313" key="8">
    <source>
        <dbReference type="Proteomes" id="UP000472272"/>
    </source>
</evidence>
<comment type="subcellular location">
    <subcellularLocation>
        <location evidence="1">Membrane</location>
        <topology evidence="1">Multi-pass membrane protein</topology>
    </subcellularLocation>
</comment>
<keyword evidence="4 6" id="KW-1133">Transmembrane helix</keyword>
<dbReference type="InterPro" id="IPR040399">
    <property type="entry name" value="TMEM35A/B"/>
</dbReference>
<feature type="transmembrane region" description="Helical" evidence="6">
    <location>
        <begin position="86"/>
        <end position="107"/>
    </location>
</feature>
<organism evidence="7 8">
    <name type="scientific">Podarcis muralis</name>
    <name type="common">Wall lizard</name>
    <name type="synonym">Lacerta muralis</name>
    <dbReference type="NCBI Taxonomy" id="64176"/>
    <lineage>
        <taxon>Eukaryota</taxon>
        <taxon>Metazoa</taxon>
        <taxon>Chordata</taxon>
        <taxon>Craniata</taxon>
        <taxon>Vertebrata</taxon>
        <taxon>Euteleostomi</taxon>
        <taxon>Lepidosauria</taxon>
        <taxon>Squamata</taxon>
        <taxon>Bifurcata</taxon>
        <taxon>Unidentata</taxon>
        <taxon>Episquamata</taxon>
        <taxon>Laterata</taxon>
        <taxon>Lacertibaenia</taxon>
        <taxon>Lacertidae</taxon>
        <taxon>Podarcis</taxon>
    </lineage>
</organism>
<evidence type="ECO:0000256" key="2">
    <source>
        <dbReference type="ARBA" id="ARBA00006679"/>
    </source>
</evidence>
<proteinExistence type="inferred from homology"/>
<evidence type="ECO:0000256" key="3">
    <source>
        <dbReference type="ARBA" id="ARBA00022692"/>
    </source>
</evidence>
<keyword evidence="8" id="KW-1185">Reference proteome</keyword>